<comment type="caution">
    <text evidence="17">The sequence shown here is derived from an EMBL/GenBank/DDBJ whole genome shotgun (WGS) entry which is preliminary data.</text>
</comment>
<dbReference type="FunFam" id="3.40.718.10:FF:000006">
    <property type="entry name" value="3-isopropylmalate dehydrogenase"/>
    <property type="match status" value="1"/>
</dbReference>
<keyword evidence="18" id="KW-1185">Reference proteome</keyword>
<feature type="site" description="Important for catalysis" evidence="14">
    <location>
        <position position="146"/>
    </location>
</feature>
<keyword evidence="11 14" id="KW-0520">NAD</keyword>
<keyword evidence="10 14" id="KW-0560">Oxidoreductase</keyword>
<evidence type="ECO:0000256" key="6">
    <source>
        <dbReference type="ARBA" id="ARBA00022430"/>
    </source>
</evidence>
<evidence type="ECO:0000256" key="12">
    <source>
        <dbReference type="ARBA" id="ARBA00023211"/>
    </source>
</evidence>
<feature type="binding site" evidence="14">
    <location>
        <position position="111"/>
    </location>
    <ligand>
        <name>substrate</name>
    </ligand>
</feature>
<feature type="binding site" evidence="14">
    <location>
        <position position="101"/>
    </location>
    <ligand>
        <name>substrate</name>
    </ligand>
</feature>
<comment type="cofactor">
    <cofactor evidence="14 15">
        <name>Mg(2+)</name>
        <dbReference type="ChEBI" id="CHEBI:18420"/>
    </cofactor>
    <cofactor evidence="14 15">
        <name>Mn(2+)</name>
        <dbReference type="ChEBI" id="CHEBI:29035"/>
    </cofactor>
    <text evidence="14 15">Binds 1 Mg(2+) or Mn(2+) ion per subunit.</text>
</comment>
<dbReference type="GO" id="GO:0009098">
    <property type="term" value="P:L-leucine biosynthetic process"/>
    <property type="evidence" value="ECO:0007669"/>
    <property type="project" value="UniProtKB-UniRule"/>
</dbReference>
<dbReference type="PANTHER" id="PTHR42979">
    <property type="entry name" value="3-ISOPROPYLMALATE DEHYDROGENASE"/>
    <property type="match status" value="1"/>
</dbReference>
<keyword evidence="13 14" id="KW-0100">Branched-chain amino acid biosynthesis</keyword>
<comment type="subcellular location">
    <subcellularLocation>
        <location evidence="14">Cytoplasm</location>
    </subcellularLocation>
</comment>
<feature type="binding site" evidence="14">
    <location>
        <position position="258"/>
    </location>
    <ligand>
        <name>Mg(2+)</name>
        <dbReference type="ChEBI" id="CHEBI:18420"/>
    </ligand>
</feature>
<feature type="binding site" evidence="14">
    <location>
        <position position="139"/>
    </location>
    <ligand>
        <name>substrate</name>
    </ligand>
</feature>
<comment type="function">
    <text evidence="14 15">Catalyzes the oxidation of 3-carboxy-2-hydroxy-4-methylpentanoate (3-isopropylmalate) to 3-carboxy-4-methyl-2-oxopentanoate. The product decarboxylates to 4-methyl-2 oxopentanoate.</text>
</comment>
<comment type="cofactor">
    <cofactor evidence="2">
        <name>Mn(2+)</name>
        <dbReference type="ChEBI" id="CHEBI:29035"/>
    </cofactor>
</comment>
<dbReference type="Proteomes" id="UP000578000">
    <property type="component" value="Unassembled WGS sequence"/>
</dbReference>
<proteinExistence type="inferred from homology"/>
<feature type="binding site" evidence="14">
    <location>
        <position position="230"/>
    </location>
    <ligand>
        <name>substrate</name>
    </ligand>
</feature>
<dbReference type="SUPFAM" id="SSF53659">
    <property type="entry name" value="Isocitrate/Isopropylmalate dehydrogenase-like"/>
    <property type="match status" value="1"/>
</dbReference>
<dbReference type="HAMAP" id="MF_01033">
    <property type="entry name" value="LeuB_type1"/>
    <property type="match status" value="1"/>
</dbReference>
<dbReference type="InterPro" id="IPR004429">
    <property type="entry name" value="Isopropylmalate_DH"/>
</dbReference>
<evidence type="ECO:0000313" key="18">
    <source>
        <dbReference type="Proteomes" id="UP000578000"/>
    </source>
</evidence>
<evidence type="ECO:0000256" key="10">
    <source>
        <dbReference type="ARBA" id="ARBA00023002"/>
    </source>
</evidence>
<evidence type="ECO:0000256" key="5">
    <source>
        <dbReference type="ARBA" id="ARBA00011738"/>
    </source>
</evidence>
<evidence type="ECO:0000256" key="8">
    <source>
        <dbReference type="ARBA" id="ARBA00022723"/>
    </source>
</evidence>
<evidence type="ECO:0000256" key="11">
    <source>
        <dbReference type="ARBA" id="ARBA00023027"/>
    </source>
</evidence>
<keyword evidence="8 14" id="KW-0479">Metal-binding</keyword>
<evidence type="ECO:0000256" key="14">
    <source>
        <dbReference type="HAMAP-Rule" id="MF_01033"/>
    </source>
</evidence>
<organism evidence="17 18">
    <name type="scientific">Acetobacter lovaniensis</name>
    <dbReference type="NCBI Taxonomy" id="104100"/>
    <lineage>
        <taxon>Bacteria</taxon>
        <taxon>Pseudomonadati</taxon>
        <taxon>Pseudomonadota</taxon>
        <taxon>Alphaproteobacteria</taxon>
        <taxon>Acetobacterales</taxon>
        <taxon>Acetobacteraceae</taxon>
        <taxon>Acetobacter</taxon>
    </lineage>
</organism>
<dbReference type="Pfam" id="PF00180">
    <property type="entry name" value="Iso_dh"/>
    <property type="match status" value="1"/>
</dbReference>
<comment type="caution">
    <text evidence="14">Lacks conserved residue(s) required for the propagation of feature annotation.</text>
</comment>
<comment type="catalytic activity">
    <reaction evidence="1 14 15">
        <text>(2R,3S)-3-isopropylmalate + NAD(+) = 4-methyl-2-oxopentanoate + CO2 + NADH</text>
        <dbReference type="Rhea" id="RHEA:32271"/>
        <dbReference type="ChEBI" id="CHEBI:16526"/>
        <dbReference type="ChEBI" id="CHEBI:17865"/>
        <dbReference type="ChEBI" id="CHEBI:35121"/>
        <dbReference type="ChEBI" id="CHEBI:57540"/>
        <dbReference type="ChEBI" id="CHEBI:57945"/>
        <dbReference type="EC" id="1.1.1.85"/>
    </reaction>
</comment>
<evidence type="ECO:0000256" key="9">
    <source>
        <dbReference type="ARBA" id="ARBA00022842"/>
    </source>
</evidence>
<accession>A0A841QEH5</accession>
<dbReference type="GO" id="GO:0051287">
    <property type="term" value="F:NAD binding"/>
    <property type="evidence" value="ECO:0007669"/>
    <property type="project" value="InterPro"/>
</dbReference>
<keyword evidence="7 14" id="KW-0028">Amino-acid biosynthesis</keyword>
<dbReference type="RefSeq" id="WP_166112400.1">
    <property type="nucleotide sequence ID" value="NZ_BAABDB010000034.1"/>
</dbReference>
<comment type="similarity">
    <text evidence="4 14">Belongs to the isocitrate and isopropylmalate dehydrogenases family. LeuB type 1 subfamily.</text>
</comment>
<comment type="subunit">
    <text evidence="5 14 15">Homodimer.</text>
</comment>
<dbReference type="InterPro" id="IPR019818">
    <property type="entry name" value="IsoCit/isopropylmalate_DH_CS"/>
</dbReference>
<evidence type="ECO:0000259" key="16">
    <source>
        <dbReference type="SMART" id="SM01329"/>
    </source>
</evidence>
<keyword evidence="6 14" id="KW-0432">Leucine biosynthesis</keyword>
<dbReference type="SMART" id="SM01329">
    <property type="entry name" value="Iso_dh"/>
    <property type="match status" value="1"/>
</dbReference>
<feature type="binding site" evidence="14">
    <location>
        <position position="230"/>
    </location>
    <ligand>
        <name>Mg(2+)</name>
        <dbReference type="ChEBI" id="CHEBI:18420"/>
    </ligand>
</feature>
<dbReference type="PANTHER" id="PTHR42979:SF1">
    <property type="entry name" value="3-ISOPROPYLMALATE DEHYDROGENASE"/>
    <property type="match status" value="1"/>
</dbReference>
<evidence type="ECO:0000256" key="2">
    <source>
        <dbReference type="ARBA" id="ARBA00001936"/>
    </source>
</evidence>
<keyword evidence="12 14" id="KW-0464">Manganese</keyword>
<feature type="domain" description="Isopropylmalate dehydrogenase-like" evidence="16">
    <location>
        <begin position="9"/>
        <end position="364"/>
    </location>
</feature>
<reference evidence="17 18" key="1">
    <citation type="submission" date="2020-08" db="EMBL/GenBank/DDBJ databases">
        <title>Genomic Encyclopedia of Type Strains, Phase IV (KMG-IV): sequencing the most valuable type-strain genomes for metagenomic binning, comparative biology and taxonomic classification.</title>
        <authorList>
            <person name="Goeker M."/>
        </authorList>
    </citation>
    <scope>NUCLEOTIDE SEQUENCE [LARGE SCALE GENOMIC DNA]</scope>
    <source>
        <strain evidence="17 18">DSM 4491</strain>
    </source>
</reference>
<dbReference type="Gene3D" id="3.40.718.10">
    <property type="entry name" value="Isopropylmalate Dehydrogenase"/>
    <property type="match status" value="1"/>
</dbReference>
<sequence>MTDPKQPVKLLVLPGDGIGPEVMREVGRIMAWLEKKRGLTFELTEDLVGGASLAEYGVPIRDEVIEKAWAADAVLFGSVGDPKWGHVSFDKRPEVAILKLRQELGLFANLRPAKVFDALVESSTLKPEVVRGLDIMIVRETVGGIYFGDPRGIETLPDGSKRGINTEVYTTSEIQRVARVAFDLARKRDNRVCSVEKCNVMESGLLWKEVVTDVHAREFPDVTLSHMLADNCAMQLVRNPRQFDVLVTGNLFGDILSDLASMLTGSLGMLPSATLGAEQADGRRPALYEPIHGSAPDIAGQGIANPIAQILSFAMLLRYSLNLQTEADMIEQAVSNVLASGLRTADIMAEGMARVGTSVMGEAIVRELDKLQNS</sequence>
<name>A0A841QEH5_9PROT</name>
<comment type="pathway">
    <text evidence="3 14 15">Amino-acid biosynthesis; L-leucine biosynthesis; L-leucine from 3-methyl-2-oxobutanoate: step 3/4.</text>
</comment>
<feature type="site" description="Important for catalysis" evidence="14">
    <location>
        <position position="197"/>
    </location>
</feature>
<dbReference type="GO" id="GO:0000287">
    <property type="term" value="F:magnesium ion binding"/>
    <property type="evidence" value="ECO:0007669"/>
    <property type="project" value="InterPro"/>
</dbReference>
<evidence type="ECO:0000313" key="17">
    <source>
        <dbReference type="EMBL" id="MBB6456507.1"/>
    </source>
</evidence>
<evidence type="ECO:0000256" key="7">
    <source>
        <dbReference type="ARBA" id="ARBA00022605"/>
    </source>
</evidence>
<dbReference type="AlphaFoldDB" id="A0A841QEH5"/>
<gene>
    <name evidence="14" type="primary">leuB</name>
    <name evidence="17" type="ORF">HNR55_001081</name>
</gene>
<keyword evidence="9 14" id="KW-0460">Magnesium</keyword>
<dbReference type="PROSITE" id="PS00470">
    <property type="entry name" value="IDH_IMDH"/>
    <property type="match status" value="1"/>
</dbReference>
<dbReference type="EC" id="1.1.1.85" evidence="14"/>
<dbReference type="EMBL" id="JACHIE010000003">
    <property type="protein sequence ID" value="MBB6456507.1"/>
    <property type="molecule type" value="Genomic_DNA"/>
</dbReference>
<feature type="binding site" evidence="14">
    <location>
        <begin position="293"/>
        <end position="305"/>
    </location>
    <ligand>
        <name>NAD(+)</name>
        <dbReference type="ChEBI" id="CHEBI:57540"/>
    </ligand>
</feature>
<evidence type="ECO:0000256" key="15">
    <source>
        <dbReference type="RuleBase" id="RU004445"/>
    </source>
</evidence>
<dbReference type="NCBIfam" id="TIGR00169">
    <property type="entry name" value="leuB"/>
    <property type="match status" value="1"/>
</dbReference>
<evidence type="ECO:0000256" key="13">
    <source>
        <dbReference type="ARBA" id="ARBA00023304"/>
    </source>
</evidence>
<dbReference type="UniPathway" id="UPA00048">
    <property type="reaction ID" value="UER00072"/>
</dbReference>
<keyword evidence="14" id="KW-0963">Cytoplasm</keyword>
<dbReference type="GO" id="GO:0003862">
    <property type="term" value="F:3-isopropylmalate dehydrogenase activity"/>
    <property type="evidence" value="ECO:0007669"/>
    <property type="project" value="UniProtKB-UniRule"/>
</dbReference>
<protein>
    <recommendedName>
        <fullName evidence="14">3-isopropylmalate dehydrogenase</fullName>
        <ecNumber evidence="14">1.1.1.85</ecNumber>
    </recommendedName>
    <alternativeName>
        <fullName evidence="14">3-IPM-DH</fullName>
    </alternativeName>
    <alternativeName>
        <fullName evidence="14">Beta-IPM dehydrogenase</fullName>
        <shortName evidence="14">IMDH</shortName>
    </alternativeName>
</protein>
<evidence type="ECO:0000256" key="4">
    <source>
        <dbReference type="ARBA" id="ARBA00008319"/>
    </source>
</evidence>
<evidence type="ECO:0000256" key="3">
    <source>
        <dbReference type="ARBA" id="ARBA00004762"/>
    </source>
</evidence>
<dbReference type="GO" id="GO:0005829">
    <property type="term" value="C:cytosol"/>
    <property type="evidence" value="ECO:0007669"/>
    <property type="project" value="TreeGrafter"/>
</dbReference>
<feature type="binding site" evidence="14">
    <location>
        <position position="254"/>
    </location>
    <ligand>
        <name>Mg(2+)</name>
        <dbReference type="ChEBI" id="CHEBI:18420"/>
    </ligand>
</feature>
<dbReference type="InterPro" id="IPR024084">
    <property type="entry name" value="IsoPropMal-DH-like_dom"/>
</dbReference>
<evidence type="ECO:0000256" key="1">
    <source>
        <dbReference type="ARBA" id="ARBA00000624"/>
    </source>
</evidence>